<evidence type="ECO:0000313" key="2">
    <source>
        <dbReference type="EMBL" id="DAD87980.1"/>
    </source>
</evidence>
<evidence type="ECO:0000256" key="1">
    <source>
        <dbReference type="SAM" id="MobiDB-lite"/>
    </source>
</evidence>
<reference evidence="2" key="1">
    <citation type="journal article" date="2021" name="Proc. Natl. Acad. Sci. U.S.A.">
        <title>A Catalog of Tens of Thousands of Viruses from Human Metagenomes Reveals Hidden Associations with Chronic Diseases.</title>
        <authorList>
            <person name="Tisza M.J."/>
            <person name="Buck C.B."/>
        </authorList>
    </citation>
    <scope>NUCLEOTIDE SEQUENCE</scope>
    <source>
        <strain evidence="2">CtZi05</strain>
    </source>
</reference>
<accession>A0A8S5N0K8</accession>
<feature type="compositionally biased region" description="Basic and acidic residues" evidence="1">
    <location>
        <begin position="124"/>
        <end position="146"/>
    </location>
</feature>
<name>A0A8S5N0K8_9CAUD</name>
<sequence>MPAPGLVGVCPPLTAIFMVAPFRSIPPARPPGSRGCRFRRLQPALSHGPPAFGAHSASHGLARKAPAPPRRACTAPLRHARRVRTQKAGQPPRGLLRGMRRLRGPASLLRDLRDARTLVHLGDAHDGGERAHDGRQDGRGAHERPLHVSHGRRCPDDAEGRLRGRLGGPYGSRPHPLLDVRLHDRSSLAVVLYRQRHDVLVEHRASAVASQLVVRDIGALCILLVLQRAPALRLNEVAMQAHELVAQQRADAVLLGVVGPDERAHLAGYPREEAHRHRAHDRDKNLFHLCLPILPCPACSGRCHNARGRAESHARLRLGPRK</sequence>
<protein>
    <submittedName>
        <fullName evidence="2">Uncharacterized protein</fullName>
    </submittedName>
</protein>
<feature type="region of interest" description="Disordered" evidence="1">
    <location>
        <begin position="43"/>
        <end position="71"/>
    </location>
</feature>
<dbReference type="EMBL" id="BK015032">
    <property type="protein sequence ID" value="DAD87980.1"/>
    <property type="molecule type" value="Genomic_DNA"/>
</dbReference>
<organism evidence="2">
    <name type="scientific">Siphoviridae sp. ctZi05</name>
    <dbReference type="NCBI Taxonomy" id="2826385"/>
    <lineage>
        <taxon>Viruses</taxon>
        <taxon>Duplodnaviria</taxon>
        <taxon>Heunggongvirae</taxon>
        <taxon>Uroviricota</taxon>
        <taxon>Caudoviricetes</taxon>
    </lineage>
</organism>
<feature type="region of interest" description="Disordered" evidence="1">
    <location>
        <begin position="124"/>
        <end position="159"/>
    </location>
</feature>
<proteinExistence type="predicted"/>